<gene>
    <name evidence="1" type="ORF">H9649_07395</name>
</gene>
<comment type="caution">
    <text evidence="1">The sequence shown here is derived from an EMBL/GenBank/DDBJ whole genome shotgun (WGS) entry which is preliminary data.</text>
</comment>
<reference evidence="1 2" key="1">
    <citation type="submission" date="2020-08" db="EMBL/GenBank/DDBJ databases">
        <title>A Genomic Blueprint of the Chicken Gut Microbiome.</title>
        <authorList>
            <person name="Gilroy R."/>
            <person name="Ravi A."/>
            <person name="Getino M."/>
            <person name="Pursley I."/>
            <person name="Horton D.L."/>
            <person name="Alikhan N.-F."/>
            <person name="Baker D."/>
            <person name="Gharbi K."/>
            <person name="Hall N."/>
            <person name="Watson M."/>
            <person name="Adriaenssens E.M."/>
            <person name="Foster-Nyarko E."/>
            <person name="Jarju S."/>
            <person name="Secka A."/>
            <person name="Antonio M."/>
            <person name="Oren A."/>
            <person name="Chaudhuri R."/>
            <person name="La Ragione R.M."/>
            <person name="Hildebrand F."/>
            <person name="Pallen M.J."/>
        </authorList>
    </citation>
    <scope>NUCLEOTIDE SEQUENCE [LARGE SCALE GENOMIC DNA]</scope>
    <source>
        <strain evidence="1 2">Sa2YVA2</strain>
    </source>
</reference>
<sequence length="80" mass="9589">MRIKMLRKNDAGEIEEFYVSSWEEKQLFDTQRKKYRQLEYEIPETNRKQALQQRQKVARELRVIKHKMVDIMNSGGGSDG</sequence>
<proteinExistence type="predicted"/>
<dbReference type="RefSeq" id="WP_191694089.1">
    <property type="nucleotide sequence ID" value="NZ_JACSQN010000005.1"/>
</dbReference>
<dbReference type="EMBL" id="JACSQN010000005">
    <property type="protein sequence ID" value="MBD7984398.1"/>
    <property type="molecule type" value="Genomic_DNA"/>
</dbReference>
<keyword evidence="2" id="KW-1185">Reference proteome</keyword>
<dbReference type="Proteomes" id="UP000626786">
    <property type="component" value="Unassembled WGS sequence"/>
</dbReference>
<organism evidence="1 2">
    <name type="scientific">Sporosarcina quadrami</name>
    <dbReference type="NCBI Taxonomy" id="2762234"/>
    <lineage>
        <taxon>Bacteria</taxon>
        <taxon>Bacillati</taxon>
        <taxon>Bacillota</taxon>
        <taxon>Bacilli</taxon>
        <taxon>Bacillales</taxon>
        <taxon>Caryophanaceae</taxon>
        <taxon>Sporosarcina</taxon>
    </lineage>
</organism>
<name>A0ABR8U8P0_9BACL</name>
<protein>
    <submittedName>
        <fullName evidence="1">Uncharacterized protein</fullName>
    </submittedName>
</protein>
<evidence type="ECO:0000313" key="2">
    <source>
        <dbReference type="Proteomes" id="UP000626786"/>
    </source>
</evidence>
<accession>A0ABR8U8P0</accession>
<evidence type="ECO:0000313" key="1">
    <source>
        <dbReference type="EMBL" id="MBD7984398.1"/>
    </source>
</evidence>